<feature type="transmembrane region" description="Helical" evidence="1">
    <location>
        <begin position="47"/>
        <end position="68"/>
    </location>
</feature>
<evidence type="ECO:0000256" key="1">
    <source>
        <dbReference type="SAM" id="Phobius"/>
    </source>
</evidence>
<feature type="transmembrane region" description="Helical" evidence="1">
    <location>
        <begin position="80"/>
        <end position="105"/>
    </location>
</feature>
<name>A0A0Y0RUL6_ENTFC</name>
<proteinExistence type="predicted"/>
<organism evidence="3">
    <name type="scientific">Enterococcus faecium</name>
    <name type="common">Streptococcus faecium</name>
    <dbReference type="NCBI Taxonomy" id="1352"/>
    <lineage>
        <taxon>Bacteria</taxon>
        <taxon>Bacillati</taxon>
        <taxon>Bacillota</taxon>
        <taxon>Bacilli</taxon>
        <taxon>Lactobacillales</taxon>
        <taxon>Enterococcaceae</taxon>
        <taxon>Enterococcus</taxon>
    </lineage>
</organism>
<dbReference type="Pfam" id="PF14501">
    <property type="entry name" value="HATPase_c_5"/>
    <property type="match status" value="1"/>
</dbReference>
<evidence type="ECO:0000259" key="2">
    <source>
        <dbReference type="Pfam" id="PF14501"/>
    </source>
</evidence>
<dbReference type="GO" id="GO:0042802">
    <property type="term" value="F:identical protein binding"/>
    <property type="evidence" value="ECO:0007669"/>
    <property type="project" value="TreeGrafter"/>
</dbReference>
<feature type="transmembrane region" description="Helical" evidence="1">
    <location>
        <begin position="111"/>
        <end position="133"/>
    </location>
</feature>
<keyword evidence="1" id="KW-1133">Transmembrane helix</keyword>
<accession>A0A0Y0RUL6</accession>
<evidence type="ECO:0000313" key="3">
    <source>
        <dbReference type="EMBL" id="AMB66589.1"/>
    </source>
</evidence>
<feature type="transmembrane region" description="Helical" evidence="1">
    <location>
        <begin position="177"/>
        <end position="197"/>
    </location>
</feature>
<dbReference type="InterPro" id="IPR032834">
    <property type="entry name" value="NatK-like_C"/>
</dbReference>
<reference evidence="3" key="1">
    <citation type="submission" date="2015-08" db="EMBL/GenBank/DDBJ databases">
        <authorList>
            <person name="Babu N.S."/>
            <person name="Beckwith C.J."/>
            <person name="Beseler K.G."/>
            <person name="Brison A."/>
            <person name="Carone J.V."/>
            <person name="Caskin T.P."/>
            <person name="Diamond M."/>
            <person name="Durham M.E."/>
            <person name="Foxe J.M."/>
            <person name="Go M."/>
            <person name="Henderson B.A."/>
            <person name="Jones I.B."/>
            <person name="McGettigan J.A."/>
            <person name="Micheletti S.J."/>
            <person name="Nasrallah M.E."/>
            <person name="Ortiz D."/>
            <person name="Piller C.R."/>
            <person name="Privatt S.R."/>
            <person name="Schneider S.L."/>
            <person name="Sharp S."/>
            <person name="Smith T.C."/>
            <person name="Stanton J.D."/>
            <person name="Ullery H.E."/>
            <person name="Wilson R.J."/>
            <person name="Serrano M.G."/>
            <person name="Buck G."/>
            <person name="Lee V."/>
            <person name="Wang Y."/>
            <person name="Carvalho R."/>
            <person name="Voegtly L."/>
            <person name="Shi R."/>
            <person name="Duckworth R."/>
            <person name="Johnson A."/>
            <person name="Loviza R."/>
            <person name="Walstead R."/>
            <person name="Shah Z."/>
            <person name="Kiflezghi M."/>
            <person name="Wade K."/>
            <person name="Ball S.L."/>
            <person name="Bradley K.W."/>
            <person name="Asai D.J."/>
            <person name="Bowman C.A."/>
            <person name="Russell D.A."/>
            <person name="Pope W.H."/>
            <person name="Jacobs-Sera D."/>
            <person name="Hendrix R.W."/>
            <person name="Hatfull G.F."/>
        </authorList>
    </citation>
    <scope>NUCLEOTIDE SEQUENCE</scope>
    <source>
        <strain evidence="3">MXVK29</strain>
    </source>
</reference>
<protein>
    <submittedName>
        <fullName evidence="3">EntK</fullName>
    </submittedName>
</protein>
<dbReference type="SUPFAM" id="SSF55874">
    <property type="entry name" value="ATPase domain of HSP90 chaperone/DNA topoisomerase II/histidine kinase"/>
    <property type="match status" value="1"/>
</dbReference>
<feature type="transmembrane region" description="Helical" evidence="1">
    <location>
        <begin position="9"/>
        <end position="27"/>
    </location>
</feature>
<sequence length="427" mass="50443">MITIDTKAYLLRMFVGNFFFFLLFYMTNTDLNKRKYLFVCLLIPLTFFVELFTDVSAAIPIIGSYFILKEKKKNNIVLLNKLLLCMLIDDFRSIITSMVMTYMFSFEGIKGYGYVVFQIMLDSLFLLMFIWLYRKLAINRIVEQSSSKLTAIFMIYLLTIGLFVSYVAHQYQVFDHFVFGVLIFLIIQMFVVLFLFIRITIRQREQYEQQLKRKELVYLKKYTDSLEKDQEKFARFRHDYKNLLLSLKEIANQNHDSILEKEIKELEIYSNSYLTNKFEYRYLKNIKNEYLKSLLIAKLYQANNNKICCKFECPSTIIEVPVPIFDCIRVLGIILDNAIEASIESQDRELSLAIYRDDKQIEISISNSCREILLSIDTLMKKGITTKKGHQGLGLSSIEEINKKNPNMFVNYQNDPYQFTTQVILLF</sequence>
<feature type="domain" description="Sensor histidine kinase NatK-like C-terminal" evidence="2">
    <location>
        <begin position="324"/>
        <end position="424"/>
    </location>
</feature>
<dbReference type="InterPro" id="IPR036890">
    <property type="entry name" value="HATPase_C_sf"/>
</dbReference>
<feature type="transmembrane region" description="Helical" evidence="1">
    <location>
        <begin position="153"/>
        <end position="171"/>
    </location>
</feature>
<dbReference type="EMBL" id="KT443908">
    <property type="protein sequence ID" value="AMB66589.1"/>
    <property type="molecule type" value="Genomic_DNA"/>
</dbReference>
<dbReference type="PANTHER" id="PTHR40448:SF1">
    <property type="entry name" value="TWO-COMPONENT SENSOR HISTIDINE KINASE"/>
    <property type="match status" value="1"/>
</dbReference>
<dbReference type="AlphaFoldDB" id="A0A0Y0RUL6"/>
<dbReference type="PANTHER" id="PTHR40448">
    <property type="entry name" value="TWO-COMPONENT SENSOR HISTIDINE KINASE"/>
    <property type="match status" value="1"/>
</dbReference>
<keyword evidence="1" id="KW-0472">Membrane</keyword>
<keyword evidence="1" id="KW-0812">Transmembrane</keyword>
<dbReference type="Gene3D" id="3.30.565.10">
    <property type="entry name" value="Histidine kinase-like ATPase, C-terminal domain"/>
    <property type="match status" value="1"/>
</dbReference>